<proteinExistence type="predicted"/>
<sequence>MTPADFPVQGQLAPTSPEIEEKYSPSCFYHVKTGGVGDTFSAGIDFLPEGKILPSHLKNRKEDIVAGRRVAIGQGEVKGESGECGMMFESPAGVWAIEIADRSAPDRDGCASVRHVAERVIPRVP</sequence>
<name>A0ABP7R8E5_9PSEU</name>
<organism evidence="1 2">
    <name type="scientific">Allokutzneria multivorans</name>
    <dbReference type="NCBI Taxonomy" id="1142134"/>
    <lineage>
        <taxon>Bacteria</taxon>
        <taxon>Bacillati</taxon>
        <taxon>Actinomycetota</taxon>
        <taxon>Actinomycetes</taxon>
        <taxon>Pseudonocardiales</taxon>
        <taxon>Pseudonocardiaceae</taxon>
        <taxon>Allokutzneria</taxon>
    </lineage>
</organism>
<dbReference type="Proteomes" id="UP001501747">
    <property type="component" value="Unassembled WGS sequence"/>
</dbReference>
<evidence type="ECO:0000313" key="1">
    <source>
        <dbReference type="EMBL" id="GAA3993409.1"/>
    </source>
</evidence>
<dbReference type="RefSeq" id="WP_344871411.1">
    <property type="nucleotide sequence ID" value="NZ_BAABAL010000005.1"/>
</dbReference>
<comment type="caution">
    <text evidence="1">The sequence shown here is derived from an EMBL/GenBank/DDBJ whole genome shotgun (WGS) entry which is preliminary data.</text>
</comment>
<keyword evidence="2" id="KW-1185">Reference proteome</keyword>
<dbReference type="EMBL" id="BAABAL010000005">
    <property type="protein sequence ID" value="GAA3993409.1"/>
    <property type="molecule type" value="Genomic_DNA"/>
</dbReference>
<reference evidence="2" key="1">
    <citation type="journal article" date="2019" name="Int. J. Syst. Evol. Microbiol.">
        <title>The Global Catalogue of Microorganisms (GCM) 10K type strain sequencing project: providing services to taxonomists for standard genome sequencing and annotation.</title>
        <authorList>
            <consortium name="The Broad Institute Genomics Platform"/>
            <consortium name="The Broad Institute Genome Sequencing Center for Infectious Disease"/>
            <person name="Wu L."/>
            <person name="Ma J."/>
        </authorList>
    </citation>
    <scope>NUCLEOTIDE SEQUENCE [LARGE SCALE GENOMIC DNA]</scope>
    <source>
        <strain evidence="2">JCM 17342</strain>
    </source>
</reference>
<gene>
    <name evidence="1" type="ORF">GCM10022247_10950</name>
</gene>
<accession>A0ABP7R8E5</accession>
<protein>
    <submittedName>
        <fullName evidence="1">Uncharacterized protein</fullName>
    </submittedName>
</protein>
<evidence type="ECO:0000313" key="2">
    <source>
        <dbReference type="Proteomes" id="UP001501747"/>
    </source>
</evidence>